<organism evidence="3 4">
    <name type="scientific">Cerasibacillus terrae</name>
    <dbReference type="NCBI Taxonomy" id="2498845"/>
    <lineage>
        <taxon>Bacteria</taxon>
        <taxon>Bacillati</taxon>
        <taxon>Bacillota</taxon>
        <taxon>Bacilli</taxon>
        <taxon>Bacillales</taxon>
        <taxon>Bacillaceae</taxon>
        <taxon>Cerasibacillus</taxon>
    </lineage>
</organism>
<keyword evidence="4" id="KW-1185">Reference proteome</keyword>
<dbReference type="OrthoDB" id="9809490at2"/>
<dbReference type="Proteomes" id="UP000321574">
    <property type="component" value="Unassembled WGS sequence"/>
</dbReference>
<reference evidence="3 4" key="1">
    <citation type="submission" date="2019-06" db="EMBL/GenBank/DDBJ databases">
        <title>Cerasibacillus sp. nov., isolated from maize field.</title>
        <authorList>
            <person name="Lin S.-Y."/>
            <person name="Tsai C.-F."/>
            <person name="Young C.-C."/>
        </authorList>
    </citation>
    <scope>NUCLEOTIDE SEQUENCE [LARGE SCALE GENOMIC DNA]</scope>
    <source>
        <strain evidence="3 4">CC-CFT480</strain>
    </source>
</reference>
<evidence type="ECO:0000313" key="3">
    <source>
        <dbReference type="EMBL" id="TXL64402.1"/>
    </source>
</evidence>
<evidence type="ECO:0000256" key="1">
    <source>
        <dbReference type="SAM" id="Phobius"/>
    </source>
</evidence>
<dbReference type="EMBL" id="VDUW01000005">
    <property type="protein sequence ID" value="TXL64402.1"/>
    <property type="molecule type" value="Genomic_DNA"/>
</dbReference>
<dbReference type="AlphaFoldDB" id="A0A5C8NTG2"/>
<keyword evidence="1" id="KW-0472">Membrane</keyword>
<proteinExistence type="predicted"/>
<accession>A0A5C8NTG2</accession>
<keyword evidence="1" id="KW-0812">Transmembrane</keyword>
<gene>
    <name evidence="3" type="ORF">FHP05_08740</name>
</gene>
<protein>
    <recommendedName>
        <fullName evidence="2">Bacterial EndoU nuclease domain-containing protein</fullName>
    </recommendedName>
</protein>
<feature type="domain" description="Bacterial EndoU nuclease" evidence="2">
    <location>
        <begin position="64"/>
        <end position="183"/>
    </location>
</feature>
<sequence>MEGGIIVIGKIKRIAFLLISIVLLAGCGTFINTDQDLDTSKELADDEVTAITDLNNIDIFRKGALEHILEGEINRKGQAVGFHYDRLPSKKGEIISGTKTEVDDEGVYEAEVVVSDVEKVSNNGKSSFFPDEWDTQEVVDAIHEAYENREYISGNTYEGLTSAGMIVRMYFDQEERIISAFPVYQGDS</sequence>
<dbReference type="GO" id="GO:0004519">
    <property type="term" value="F:endonuclease activity"/>
    <property type="evidence" value="ECO:0007669"/>
    <property type="project" value="InterPro"/>
</dbReference>
<evidence type="ECO:0000313" key="4">
    <source>
        <dbReference type="Proteomes" id="UP000321574"/>
    </source>
</evidence>
<comment type="caution">
    <text evidence="3">The sequence shown here is derived from an EMBL/GenBank/DDBJ whole genome shotgun (WGS) entry which is preliminary data.</text>
</comment>
<evidence type="ECO:0000259" key="2">
    <source>
        <dbReference type="Pfam" id="PF14436"/>
    </source>
</evidence>
<dbReference type="InterPro" id="IPR029501">
    <property type="entry name" value="EndoU_bac"/>
</dbReference>
<dbReference type="Pfam" id="PF14436">
    <property type="entry name" value="EndoU_bacteria"/>
    <property type="match status" value="1"/>
</dbReference>
<feature type="transmembrane region" description="Helical" evidence="1">
    <location>
        <begin position="14"/>
        <end position="31"/>
    </location>
</feature>
<keyword evidence="1" id="KW-1133">Transmembrane helix</keyword>
<name>A0A5C8NTG2_9BACI</name>